<evidence type="ECO:0000259" key="3">
    <source>
        <dbReference type="PROSITE" id="PS51201"/>
    </source>
</evidence>
<dbReference type="PROSITE" id="PS51201">
    <property type="entry name" value="RCK_N"/>
    <property type="match status" value="1"/>
</dbReference>
<dbReference type="EMBL" id="FRDJ01000001">
    <property type="protein sequence ID" value="SHN51472.1"/>
    <property type="molecule type" value="Genomic_DNA"/>
</dbReference>
<organism evidence="4 5">
    <name type="scientific">Fervidobacterium gondwanense DSM 13020</name>
    <dbReference type="NCBI Taxonomy" id="1121883"/>
    <lineage>
        <taxon>Bacteria</taxon>
        <taxon>Thermotogati</taxon>
        <taxon>Thermotogota</taxon>
        <taxon>Thermotogae</taxon>
        <taxon>Thermotogales</taxon>
        <taxon>Fervidobacteriaceae</taxon>
        <taxon>Fervidobacterium</taxon>
    </lineage>
</organism>
<dbReference type="OrthoDB" id="9775180at2"/>
<dbReference type="InterPro" id="IPR036291">
    <property type="entry name" value="NAD(P)-bd_dom_sf"/>
</dbReference>
<proteinExistence type="predicted"/>
<reference evidence="5" key="1">
    <citation type="submission" date="2016-12" db="EMBL/GenBank/DDBJ databases">
        <authorList>
            <person name="Varghese N."/>
            <person name="Submissions S."/>
        </authorList>
    </citation>
    <scope>NUCLEOTIDE SEQUENCE [LARGE SCALE GENOMIC DNA]</scope>
    <source>
        <strain evidence="5">DSM 13020</strain>
    </source>
</reference>
<dbReference type="Proteomes" id="UP000184207">
    <property type="component" value="Unassembled WGS sequence"/>
</dbReference>
<name>A0A1M7RZI0_FERGO</name>
<dbReference type="AlphaFoldDB" id="A0A1M7RZI0"/>
<keyword evidence="1" id="KW-0813">Transport</keyword>
<keyword evidence="5" id="KW-1185">Reference proteome</keyword>
<dbReference type="STRING" id="1121883.SAMN02745226_00352"/>
<dbReference type="Pfam" id="PF02254">
    <property type="entry name" value="TrkA_N"/>
    <property type="match status" value="1"/>
</dbReference>
<gene>
    <name evidence="4" type="ORF">SAMN02745226_00352</name>
</gene>
<dbReference type="PANTHER" id="PTHR43833">
    <property type="entry name" value="POTASSIUM CHANNEL PROTEIN 2-RELATED-RELATED"/>
    <property type="match status" value="1"/>
</dbReference>
<sequence length="167" mass="18585">MLIKEVTERVKKLTRTNLKFYVIVVGCGKIGLELATRLSKIGFNVTIIDKNPDALSLLPEDYGGFVIIGDATERETLSRAKAERADIIISTTEDDTTNYFISTVGAKIFGIPKVLSLVNNKENVELFEKSGIEVISPIHLAVYTSERRILEGFEVQEVFEDMDGEAK</sequence>
<dbReference type="InterPro" id="IPR050721">
    <property type="entry name" value="Trk_Ktr_HKT_K-transport"/>
</dbReference>
<dbReference type="GO" id="GO:0006813">
    <property type="term" value="P:potassium ion transport"/>
    <property type="evidence" value="ECO:0007669"/>
    <property type="project" value="InterPro"/>
</dbReference>
<dbReference type="InterPro" id="IPR003148">
    <property type="entry name" value="RCK_N"/>
</dbReference>
<feature type="domain" description="RCK N-terminal" evidence="3">
    <location>
        <begin position="19"/>
        <end position="136"/>
    </location>
</feature>
<evidence type="ECO:0000313" key="5">
    <source>
        <dbReference type="Proteomes" id="UP000184207"/>
    </source>
</evidence>
<accession>A0A1M7RZI0</accession>
<dbReference type="Gene3D" id="3.40.50.720">
    <property type="entry name" value="NAD(P)-binding Rossmann-like Domain"/>
    <property type="match status" value="1"/>
</dbReference>
<evidence type="ECO:0000313" key="4">
    <source>
        <dbReference type="EMBL" id="SHN51472.1"/>
    </source>
</evidence>
<evidence type="ECO:0000256" key="2">
    <source>
        <dbReference type="ARBA" id="ARBA00023065"/>
    </source>
</evidence>
<evidence type="ECO:0000256" key="1">
    <source>
        <dbReference type="ARBA" id="ARBA00022448"/>
    </source>
</evidence>
<keyword evidence="2" id="KW-0406">Ion transport</keyword>
<dbReference type="SUPFAM" id="SSF51735">
    <property type="entry name" value="NAD(P)-binding Rossmann-fold domains"/>
    <property type="match status" value="1"/>
</dbReference>
<dbReference type="PANTHER" id="PTHR43833:SF5">
    <property type="entry name" value="TRK SYSTEM POTASSIUM UPTAKE PROTEIN TRKA"/>
    <property type="match status" value="1"/>
</dbReference>
<protein>
    <submittedName>
        <fullName evidence="4">Trk system potassium uptake protein TrkA</fullName>
    </submittedName>
</protein>